<keyword evidence="3" id="KW-0808">Transferase</keyword>
<gene>
    <name evidence="3" type="primary">wcuF</name>
</gene>
<dbReference type="InterPro" id="IPR028098">
    <property type="entry name" value="Glyco_trans_4-like_N"/>
</dbReference>
<organism evidence="3">
    <name type="scientific">Klebsiella pneumoniae</name>
    <dbReference type="NCBI Taxonomy" id="573"/>
    <lineage>
        <taxon>Bacteria</taxon>
        <taxon>Pseudomonadati</taxon>
        <taxon>Pseudomonadota</taxon>
        <taxon>Gammaproteobacteria</taxon>
        <taxon>Enterobacterales</taxon>
        <taxon>Enterobacteriaceae</taxon>
        <taxon>Klebsiella/Raoultella group</taxon>
        <taxon>Klebsiella</taxon>
        <taxon>Klebsiella pneumoniae complex</taxon>
    </lineage>
</organism>
<dbReference type="Pfam" id="PF13439">
    <property type="entry name" value="Glyco_transf_4"/>
    <property type="match status" value="1"/>
</dbReference>
<proteinExistence type="predicted"/>
<dbReference type="InterPro" id="IPR050194">
    <property type="entry name" value="Glycosyltransferase_grp1"/>
</dbReference>
<name>A0A193SEM4_KLEPN</name>
<dbReference type="EC" id="2.4.1.11" evidence="3"/>
<dbReference type="PANTHER" id="PTHR45947">
    <property type="entry name" value="SULFOQUINOVOSYL TRANSFERASE SQD2"/>
    <property type="match status" value="1"/>
</dbReference>
<evidence type="ECO:0000259" key="1">
    <source>
        <dbReference type="Pfam" id="PF00534"/>
    </source>
</evidence>
<feature type="domain" description="Glycosyl transferase family 1" evidence="1">
    <location>
        <begin position="180"/>
        <end position="341"/>
    </location>
</feature>
<protein>
    <submittedName>
        <fullName evidence="3">Glycosyl transferases group 1</fullName>
        <ecNumber evidence="3">2.4.1.11</ecNumber>
    </submittedName>
</protein>
<dbReference type="InterPro" id="IPR001296">
    <property type="entry name" value="Glyco_trans_1"/>
</dbReference>
<feature type="domain" description="Glycosyltransferase subfamily 4-like N-terminal" evidence="2">
    <location>
        <begin position="12"/>
        <end position="177"/>
    </location>
</feature>
<reference evidence="3" key="1">
    <citation type="submission" date="2016-02" db="EMBL/GenBank/DDBJ databases">
        <authorList>
            <person name="Wen L."/>
            <person name="He K."/>
            <person name="Yang H."/>
        </authorList>
    </citation>
    <scope>NUCLEOTIDE SEQUENCE</scope>
    <source>
        <strain evidence="3">EW-67-R-MAC</strain>
    </source>
</reference>
<evidence type="ECO:0000313" key="3">
    <source>
        <dbReference type="EMBL" id="CZQ25016.1"/>
    </source>
</evidence>
<dbReference type="Gene3D" id="3.40.50.2000">
    <property type="entry name" value="Glycogen Phosphorylase B"/>
    <property type="match status" value="2"/>
</dbReference>
<dbReference type="AlphaFoldDB" id="A0A193SEM4"/>
<evidence type="ECO:0000259" key="2">
    <source>
        <dbReference type="Pfam" id="PF13439"/>
    </source>
</evidence>
<reference evidence="3" key="2">
    <citation type="submission" date="2016-06" db="EMBL/GenBank/DDBJ databases">
        <title>Towards a vaccine: An investigation of Klebsiella pneumoniae surface antigens.</title>
        <authorList>
            <person name="Follador R."/>
            <person name="Heinz E."/>
            <person name="Wyres K.L."/>
            <person name="Ellington M.J."/>
            <person name="Kowarik M."/>
            <person name="Holt K.E."/>
            <person name="Thomson N.R."/>
        </authorList>
    </citation>
    <scope>NUCLEOTIDE SEQUENCE</scope>
    <source>
        <strain evidence="3">EW-67-R-MAC</strain>
    </source>
</reference>
<dbReference type="EMBL" id="LT174584">
    <property type="protein sequence ID" value="CZQ25016.1"/>
    <property type="molecule type" value="Genomic_DNA"/>
</dbReference>
<dbReference type="SUPFAM" id="SSF53756">
    <property type="entry name" value="UDP-Glycosyltransferase/glycogen phosphorylase"/>
    <property type="match status" value="1"/>
</dbReference>
<dbReference type="GO" id="GO:0004373">
    <property type="term" value="F:alpha-1,4-glucan glucosyltransferase (UDP-glucose donor) activity"/>
    <property type="evidence" value="ECO:0007669"/>
    <property type="project" value="UniProtKB-EC"/>
</dbReference>
<accession>A0A193SEM4</accession>
<dbReference type="PANTHER" id="PTHR45947:SF3">
    <property type="entry name" value="SULFOQUINOVOSYL TRANSFERASE SQD2"/>
    <property type="match status" value="1"/>
</dbReference>
<sequence length="362" mass="41702">MKILHVTEVNKGGVITVINELINCQVNDDTIDSIICLMPSNPSNEGVREFKKEGKKIFLGYKKTGRDLKSVFELAKVFLYTLKKHRPDIIHLHSSFAGFVCRCVLFILPRNCKIIYCPHAFPFLMQTSVLKKRIYGIIERALQINTEKIICVSKYEKECAVSHGLSNSKLEVIYNGVTDRNKERSLYVRNQAELKVLFVGRFDYQKGFDILIDAIKEIRKLEHNIIFEIIGDYVGETRVVAMPDIDGVDFLGWKENHELEKHYRSCDVLVIPSRWEGFAMVPIEAFMYGIPVIASNNSSFREIVDNGVNGYLFETGNHHELAKILLSMKLKDIKNMKENARMKYEKNYDAKSMGEKVRQLYS</sequence>
<keyword evidence="3" id="KW-0328">Glycosyltransferase</keyword>
<dbReference type="RefSeq" id="WP_251911293.1">
    <property type="nucleotide sequence ID" value="NZ_JALDOV010000002.1"/>
</dbReference>
<dbReference type="Pfam" id="PF00534">
    <property type="entry name" value="Glycos_transf_1"/>
    <property type="match status" value="1"/>
</dbReference>